<evidence type="ECO:0000313" key="13">
    <source>
        <dbReference type="Proteomes" id="UP000050833"/>
    </source>
</evidence>
<dbReference type="AlphaFoldDB" id="A0AAW3JMW9"/>
<dbReference type="Pfam" id="PF00015">
    <property type="entry name" value="MCPsignal"/>
    <property type="match status" value="1"/>
</dbReference>
<dbReference type="CDD" id="cd12913">
    <property type="entry name" value="PDC1_MCP_like"/>
    <property type="match status" value="1"/>
</dbReference>
<feature type="transmembrane region" description="Helical" evidence="10">
    <location>
        <begin position="313"/>
        <end position="335"/>
    </location>
</feature>
<evidence type="ECO:0000313" key="12">
    <source>
        <dbReference type="EMBL" id="KQC84127.1"/>
    </source>
</evidence>
<evidence type="ECO:0000256" key="4">
    <source>
        <dbReference type="ARBA" id="ARBA00022692"/>
    </source>
</evidence>
<evidence type="ECO:0000256" key="3">
    <source>
        <dbReference type="ARBA" id="ARBA00022500"/>
    </source>
</evidence>
<dbReference type="PROSITE" id="PS50111">
    <property type="entry name" value="CHEMOTAXIS_TRANSDUC_2"/>
    <property type="match status" value="1"/>
</dbReference>
<comment type="subcellular location">
    <subcellularLocation>
        <location evidence="1">Cell membrane</location>
        <topology evidence="1">Multi-pass membrane protein</topology>
    </subcellularLocation>
</comment>
<dbReference type="Pfam" id="PF02743">
    <property type="entry name" value="dCache_1"/>
    <property type="match status" value="1"/>
</dbReference>
<dbReference type="Gene3D" id="3.30.450.20">
    <property type="entry name" value="PAS domain"/>
    <property type="match status" value="2"/>
</dbReference>
<gene>
    <name evidence="12" type="ORF">APZ18_14560</name>
</gene>
<keyword evidence="9" id="KW-0175">Coiled coil</keyword>
<dbReference type="PANTHER" id="PTHR32089">
    <property type="entry name" value="METHYL-ACCEPTING CHEMOTAXIS PROTEIN MCPB"/>
    <property type="match status" value="1"/>
</dbReference>
<name>A0AAW3JMW9_9FIRM</name>
<keyword evidence="4 10" id="KW-0812">Transmembrane</keyword>
<evidence type="ECO:0000256" key="5">
    <source>
        <dbReference type="ARBA" id="ARBA00022989"/>
    </source>
</evidence>
<proteinExistence type="predicted"/>
<dbReference type="SUPFAM" id="SSF58104">
    <property type="entry name" value="Methyl-accepting chemotaxis protein (MCP) signaling domain"/>
    <property type="match status" value="1"/>
</dbReference>
<keyword evidence="2" id="KW-1003">Cell membrane</keyword>
<feature type="domain" description="Methyl-accepting transducer" evidence="11">
    <location>
        <begin position="401"/>
        <end position="666"/>
    </location>
</feature>
<sequence length="695" mass="76603">MKSIKTKIIAAVIFCSLLSTVICGGISIVNSSKTSVEDSKRQMEIACITQTDKLNKTMQNVENSVNMVYSMAKAKIDNTAIFCSSARYVNEYTKKMLPILMESAEDTPGALSAYIRYNPEFTEPTSGLFLTRDDEKSSFNSVTPTDFSMYDQDDTEHVGWYYIPVKNKKATWMSPYMNSNINVYMISYVVPIYVDGKSIGIVGMDINFNTFTDTVDSSKIFKTGYSFLTDSDGNITYHNKIDVGTNLQKTDNGTNLLVSALKDPKKEQTLISYSYKNTSKVMYYKTLQNGMKYILTAPKSELNAQSAALSKQIAGGAVTAMIITVIIGFIIGTAITKPIKQIDGIVQDTADFNFKSNPASQKLYKHKDEAGHMALSIHEMRKNLRNMISTIKQVQSDIKSTSDQLTEITDKIHTMSNSNNDTTREIAAAMQESAATMETVNETVGEIRQHAADIEQHSVNGKETAQTIKKRAHGLEQKTKLATDKTVDIYENVRQKMDKAMIQAKSVEKINQFTQTILEISEQTNLLALNASIEAARAGEAGKGFAVVANEIGNLAAQTTATVSNIETIISEVNTAVSDLTQCLQESTDFLNGTVLNDYKDFTTVAKQYNSDASVFDDSMTAINDQIDILLNSIVNIADSVNTVNITVSETAEGINDIAEKTSELSTVVDDNESLVNTNKENTDKLDSVLSMFKH</sequence>
<protein>
    <submittedName>
        <fullName evidence="12">Chemotaxis protein</fullName>
    </submittedName>
</protein>
<dbReference type="SMART" id="SM00283">
    <property type="entry name" value="MA"/>
    <property type="match status" value="1"/>
</dbReference>
<evidence type="ECO:0000256" key="9">
    <source>
        <dbReference type="SAM" id="Coils"/>
    </source>
</evidence>
<accession>A0AAW3JMW9</accession>
<dbReference type="PANTHER" id="PTHR32089:SF112">
    <property type="entry name" value="LYSOZYME-LIKE PROTEIN-RELATED"/>
    <property type="match status" value="1"/>
</dbReference>
<evidence type="ECO:0000256" key="10">
    <source>
        <dbReference type="SAM" id="Phobius"/>
    </source>
</evidence>
<organism evidence="12 13">
    <name type="scientific">Butyribacter intestini</name>
    <dbReference type="NCBI Taxonomy" id="1703332"/>
    <lineage>
        <taxon>Bacteria</taxon>
        <taxon>Bacillati</taxon>
        <taxon>Bacillota</taxon>
        <taxon>Clostridia</taxon>
        <taxon>Lachnospirales</taxon>
        <taxon>Lachnospiraceae</taxon>
        <taxon>Butyribacter</taxon>
    </lineage>
</organism>
<keyword evidence="13" id="KW-1185">Reference proteome</keyword>
<evidence type="ECO:0000256" key="6">
    <source>
        <dbReference type="ARBA" id="ARBA00023136"/>
    </source>
</evidence>
<dbReference type="Gene3D" id="1.10.287.950">
    <property type="entry name" value="Methyl-accepting chemotaxis protein"/>
    <property type="match status" value="1"/>
</dbReference>
<dbReference type="GO" id="GO:0006935">
    <property type="term" value="P:chemotaxis"/>
    <property type="evidence" value="ECO:0007669"/>
    <property type="project" value="UniProtKB-KW"/>
</dbReference>
<feature type="coiled-coil region" evidence="9">
    <location>
        <begin position="377"/>
        <end position="411"/>
    </location>
</feature>
<keyword evidence="6 10" id="KW-0472">Membrane</keyword>
<dbReference type="GO" id="GO:0005886">
    <property type="term" value="C:plasma membrane"/>
    <property type="evidence" value="ECO:0007669"/>
    <property type="project" value="UniProtKB-SubCell"/>
</dbReference>
<reference evidence="12 13" key="1">
    <citation type="submission" date="2015-10" db="EMBL/GenBank/DDBJ databases">
        <title>Butyribacter intestini gen. nov., sp. nov., a butyric acid-producing bacterium of the family Lachnospiraceae isolated from the human faeces.</title>
        <authorList>
            <person name="Zou Y."/>
            <person name="Xue W."/>
            <person name="Luo G."/>
            <person name="Lv M."/>
        </authorList>
    </citation>
    <scope>NUCLEOTIDE SEQUENCE [LARGE SCALE GENOMIC DNA]</scope>
    <source>
        <strain evidence="12 13">TF01-11</strain>
    </source>
</reference>
<comment type="caution">
    <text evidence="12">The sequence shown here is derived from an EMBL/GenBank/DDBJ whole genome shotgun (WGS) entry which is preliminary data.</text>
</comment>
<dbReference type="GO" id="GO:0007165">
    <property type="term" value="P:signal transduction"/>
    <property type="evidence" value="ECO:0007669"/>
    <property type="project" value="UniProtKB-KW"/>
</dbReference>
<keyword evidence="3" id="KW-0145">Chemotaxis</keyword>
<keyword evidence="7 8" id="KW-0807">Transducer</keyword>
<dbReference type="CDD" id="cd12912">
    <property type="entry name" value="PDC2_MCP_like"/>
    <property type="match status" value="1"/>
</dbReference>
<dbReference type="Proteomes" id="UP000050833">
    <property type="component" value="Unassembled WGS sequence"/>
</dbReference>
<evidence type="ECO:0000256" key="1">
    <source>
        <dbReference type="ARBA" id="ARBA00004651"/>
    </source>
</evidence>
<evidence type="ECO:0000256" key="8">
    <source>
        <dbReference type="PROSITE-ProRule" id="PRU00284"/>
    </source>
</evidence>
<dbReference type="EMBL" id="LLKB01000007">
    <property type="protein sequence ID" value="KQC84127.1"/>
    <property type="molecule type" value="Genomic_DNA"/>
</dbReference>
<evidence type="ECO:0000256" key="2">
    <source>
        <dbReference type="ARBA" id="ARBA00022475"/>
    </source>
</evidence>
<evidence type="ECO:0000256" key="7">
    <source>
        <dbReference type="ARBA" id="ARBA00023224"/>
    </source>
</evidence>
<keyword evidence="5 10" id="KW-1133">Transmembrane helix</keyword>
<dbReference type="InterPro" id="IPR033479">
    <property type="entry name" value="dCache_1"/>
</dbReference>
<dbReference type="InterPro" id="IPR004089">
    <property type="entry name" value="MCPsignal_dom"/>
</dbReference>
<evidence type="ECO:0000259" key="11">
    <source>
        <dbReference type="PROSITE" id="PS50111"/>
    </source>
</evidence>
<dbReference type="RefSeq" id="WP_055946381.1">
    <property type="nucleotide sequence ID" value="NZ_LLKB01000007.1"/>
</dbReference>